<comment type="subcellular location">
    <subcellularLocation>
        <location evidence="1">Cell membrane</location>
    </subcellularLocation>
</comment>
<dbReference type="Pfam" id="PF02397">
    <property type="entry name" value="Bac_transf"/>
    <property type="match status" value="1"/>
</dbReference>
<evidence type="ECO:0000256" key="4">
    <source>
        <dbReference type="ARBA" id="ARBA00022679"/>
    </source>
</evidence>
<accession>V6J7A4</accession>
<keyword evidence="7 8" id="KW-0472">Membrane</keyword>
<organism evidence="10 11">
    <name type="scientific">Sporolactobacillus laevolacticus DSM 442</name>
    <dbReference type="NCBI Taxonomy" id="1395513"/>
    <lineage>
        <taxon>Bacteria</taxon>
        <taxon>Bacillati</taxon>
        <taxon>Bacillota</taxon>
        <taxon>Bacilli</taxon>
        <taxon>Bacillales</taxon>
        <taxon>Sporolactobacillaceae</taxon>
        <taxon>Sporolactobacillus</taxon>
    </lineage>
</organism>
<gene>
    <name evidence="10" type="ORF">P343_05865</name>
</gene>
<sequence length="233" mass="26793">MAMPKSEINARYIEETQRTVLTRKLGNDSTTYLFLKRVLDLFGAVVGLVLSSPLFFVISLLYLFGDNKGPVFFKQKRVGQGGKEFYIYKFRSMIVNAEELLKSNKVLYKKYIDNNYKLEPDEDPRITKIGRLLRKTSLDELPQFINVLKGEMSLVGPRPVIAEELMEYGEKKDLFLSARPGLTGYWAASGRSDIEYPERCNVELYYIENRSIALDIKIILQTIYSVIARKGAY</sequence>
<evidence type="ECO:0000256" key="5">
    <source>
        <dbReference type="ARBA" id="ARBA00022692"/>
    </source>
</evidence>
<evidence type="ECO:0000256" key="2">
    <source>
        <dbReference type="ARBA" id="ARBA00006464"/>
    </source>
</evidence>
<dbReference type="EMBL" id="AWTC01000004">
    <property type="protein sequence ID" value="EST12654.1"/>
    <property type="molecule type" value="Genomic_DNA"/>
</dbReference>
<comment type="similarity">
    <text evidence="2">Belongs to the bacterial sugar transferase family.</text>
</comment>
<dbReference type="eggNOG" id="COG2148">
    <property type="taxonomic scope" value="Bacteria"/>
</dbReference>
<proteinExistence type="inferred from homology"/>
<reference evidence="10 11" key="1">
    <citation type="journal article" date="2013" name="Genome Announc.">
        <title>Genome Sequence of Sporolactobacillus laevolacticus DSM442, an Efficient Polymer-Grade D-Lactate Producer from Agricultural Waste Cottonseed as a Nitrogen Source.</title>
        <authorList>
            <person name="Wang H."/>
            <person name="Wang L."/>
            <person name="Ju J."/>
            <person name="Yu B."/>
            <person name="Ma Y."/>
        </authorList>
    </citation>
    <scope>NUCLEOTIDE SEQUENCE [LARGE SCALE GENOMIC DNA]</scope>
    <source>
        <strain evidence="10 11">DSM 442</strain>
    </source>
</reference>
<evidence type="ECO:0000313" key="10">
    <source>
        <dbReference type="EMBL" id="EST12654.1"/>
    </source>
</evidence>
<dbReference type="GO" id="GO:0016780">
    <property type="term" value="F:phosphotransferase activity, for other substituted phosphate groups"/>
    <property type="evidence" value="ECO:0007669"/>
    <property type="project" value="TreeGrafter"/>
</dbReference>
<protein>
    <submittedName>
        <fullName evidence="10">Multidrug MFS transporter</fullName>
    </submittedName>
</protein>
<dbReference type="PANTHER" id="PTHR30576:SF4">
    <property type="entry name" value="UNDECAPRENYL-PHOSPHATE GALACTOSE PHOSPHOTRANSFERASE"/>
    <property type="match status" value="1"/>
</dbReference>
<dbReference type="GO" id="GO:0005886">
    <property type="term" value="C:plasma membrane"/>
    <property type="evidence" value="ECO:0007669"/>
    <property type="project" value="UniProtKB-SubCell"/>
</dbReference>
<name>V6J7A4_9BACL</name>
<dbReference type="PANTHER" id="PTHR30576">
    <property type="entry name" value="COLANIC BIOSYNTHESIS UDP-GLUCOSE LIPID CARRIER TRANSFERASE"/>
    <property type="match status" value="1"/>
</dbReference>
<keyword evidence="4" id="KW-0808">Transferase</keyword>
<evidence type="ECO:0000256" key="8">
    <source>
        <dbReference type="SAM" id="Phobius"/>
    </source>
</evidence>
<evidence type="ECO:0000256" key="3">
    <source>
        <dbReference type="ARBA" id="ARBA00022475"/>
    </source>
</evidence>
<evidence type="ECO:0000313" key="11">
    <source>
        <dbReference type="Proteomes" id="UP000018296"/>
    </source>
</evidence>
<evidence type="ECO:0000256" key="1">
    <source>
        <dbReference type="ARBA" id="ARBA00004236"/>
    </source>
</evidence>
<dbReference type="InterPro" id="IPR003362">
    <property type="entry name" value="Bact_transf"/>
</dbReference>
<dbReference type="STRING" id="1395513.P343_05865"/>
<feature type="domain" description="Bacterial sugar transferase" evidence="9">
    <location>
        <begin position="36"/>
        <end position="227"/>
    </location>
</feature>
<dbReference type="Proteomes" id="UP000018296">
    <property type="component" value="Unassembled WGS sequence"/>
</dbReference>
<feature type="transmembrane region" description="Helical" evidence="8">
    <location>
        <begin position="41"/>
        <end position="64"/>
    </location>
</feature>
<dbReference type="AlphaFoldDB" id="V6J7A4"/>
<evidence type="ECO:0000256" key="7">
    <source>
        <dbReference type="ARBA" id="ARBA00023136"/>
    </source>
</evidence>
<keyword evidence="11" id="KW-1185">Reference proteome</keyword>
<dbReference type="OrthoDB" id="9808602at2"/>
<keyword evidence="5 8" id="KW-0812">Transmembrane</keyword>
<keyword evidence="3" id="KW-1003">Cell membrane</keyword>
<evidence type="ECO:0000259" key="9">
    <source>
        <dbReference type="Pfam" id="PF02397"/>
    </source>
</evidence>
<dbReference type="PATRIC" id="fig|1395513.3.peg.1198"/>
<comment type="caution">
    <text evidence="10">The sequence shown here is derived from an EMBL/GenBank/DDBJ whole genome shotgun (WGS) entry which is preliminary data.</text>
</comment>
<evidence type="ECO:0000256" key="6">
    <source>
        <dbReference type="ARBA" id="ARBA00022989"/>
    </source>
</evidence>
<keyword evidence="6 8" id="KW-1133">Transmembrane helix</keyword>